<gene>
    <name evidence="2" type="ORF">F7725_002934</name>
</gene>
<evidence type="ECO:0000313" key="3">
    <source>
        <dbReference type="Proteomes" id="UP000518266"/>
    </source>
</evidence>
<feature type="region of interest" description="Disordered" evidence="1">
    <location>
        <begin position="184"/>
        <end position="237"/>
    </location>
</feature>
<keyword evidence="3" id="KW-1185">Reference proteome</keyword>
<organism evidence="2 3">
    <name type="scientific">Dissostichus mawsoni</name>
    <name type="common">Antarctic cod</name>
    <dbReference type="NCBI Taxonomy" id="36200"/>
    <lineage>
        <taxon>Eukaryota</taxon>
        <taxon>Metazoa</taxon>
        <taxon>Chordata</taxon>
        <taxon>Craniata</taxon>
        <taxon>Vertebrata</taxon>
        <taxon>Euteleostomi</taxon>
        <taxon>Actinopterygii</taxon>
        <taxon>Neopterygii</taxon>
        <taxon>Teleostei</taxon>
        <taxon>Neoteleostei</taxon>
        <taxon>Acanthomorphata</taxon>
        <taxon>Eupercaria</taxon>
        <taxon>Perciformes</taxon>
        <taxon>Notothenioidei</taxon>
        <taxon>Nototheniidae</taxon>
        <taxon>Dissostichus</taxon>
    </lineage>
</organism>
<evidence type="ECO:0000313" key="2">
    <source>
        <dbReference type="EMBL" id="KAF3845856.1"/>
    </source>
</evidence>
<dbReference type="AlphaFoldDB" id="A0A7J5Y8S3"/>
<sequence>MSQLLGTLPVQLLLDLTLQPLIGHLQTLDLHPPIGVKSNIMYEASLLLSCCMLSLSLDKQKLRLQEPCCNAPRLQVHDEHGNPPLHGMLCLHGEPMFWITVFCNLRAKGHLAEHILYFICTSGCGKGSLVDTSPHLNSTHEQRHQPMGDEQLRSRRLRTAGMIILLRYLLLGFRVSVRVSVRVPPRPGLMENPRDLEDRSSCSTESSGGSGASSPEDSDEEELGGGGGAHYNPPPPP</sequence>
<proteinExistence type="predicted"/>
<feature type="compositionally biased region" description="Low complexity" evidence="1">
    <location>
        <begin position="201"/>
        <end position="215"/>
    </location>
</feature>
<reference evidence="2 3" key="1">
    <citation type="submission" date="2020-03" db="EMBL/GenBank/DDBJ databases">
        <title>Dissostichus mawsoni Genome sequencing and assembly.</title>
        <authorList>
            <person name="Park H."/>
        </authorList>
    </citation>
    <scope>NUCLEOTIDE SEQUENCE [LARGE SCALE GENOMIC DNA]</scope>
    <source>
        <strain evidence="2">DM0001</strain>
        <tissue evidence="2">Muscle</tissue>
    </source>
</reference>
<protein>
    <submittedName>
        <fullName evidence="2">Uncharacterized protein</fullName>
    </submittedName>
</protein>
<dbReference type="Proteomes" id="UP000518266">
    <property type="component" value="Unassembled WGS sequence"/>
</dbReference>
<evidence type="ECO:0000256" key="1">
    <source>
        <dbReference type="SAM" id="MobiDB-lite"/>
    </source>
</evidence>
<name>A0A7J5Y8S3_DISMA</name>
<dbReference type="EMBL" id="JAAKFY010000014">
    <property type="protein sequence ID" value="KAF3845856.1"/>
    <property type="molecule type" value="Genomic_DNA"/>
</dbReference>
<accession>A0A7J5Y8S3</accession>
<comment type="caution">
    <text evidence="2">The sequence shown here is derived from an EMBL/GenBank/DDBJ whole genome shotgun (WGS) entry which is preliminary data.</text>
</comment>